<evidence type="ECO:0000313" key="4">
    <source>
        <dbReference type="Proteomes" id="UP000011863"/>
    </source>
</evidence>
<dbReference type="AlphaFoldDB" id="A0A6C7E2C2"/>
<evidence type="ECO:0000256" key="1">
    <source>
        <dbReference type="SAM" id="MobiDB-lite"/>
    </source>
</evidence>
<dbReference type="Proteomes" id="UP000011863">
    <property type="component" value="Chromosome"/>
</dbReference>
<feature type="signal peptide" evidence="2">
    <location>
        <begin position="1"/>
        <end position="26"/>
    </location>
</feature>
<accession>A0A6C7E2C2</accession>
<organism evidence="3 4">
    <name type="scientific">Ilumatobacter coccineus (strain NBRC 103263 / KCTC 29153 / YM16-304)</name>
    <dbReference type="NCBI Taxonomy" id="1313172"/>
    <lineage>
        <taxon>Bacteria</taxon>
        <taxon>Bacillati</taxon>
        <taxon>Actinomycetota</taxon>
        <taxon>Acidimicrobiia</taxon>
        <taxon>Acidimicrobiales</taxon>
        <taxon>Ilumatobacteraceae</taxon>
        <taxon>Ilumatobacter</taxon>
    </lineage>
</organism>
<dbReference type="PROSITE" id="PS51257">
    <property type="entry name" value="PROKAR_LIPOPROTEIN"/>
    <property type="match status" value="1"/>
</dbReference>
<dbReference type="PANTHER" id="PTHR43649:SF12">
    <property type="entry name" value="DIACETYLCHITOBIOSE BINDING PROTEIN DASA"/>
    <property type="match status" value="1"/>
</dbReference>
<dbReference type="InterPro" id="IPR006059">
    <property type="entry name" value="SBP"/>
</dbReference>
<dbReference type="EMBL" id="AP012057">
    <property type="protein sequence ID" value="BAN00612.1"/>
    <property type="molecule type" value="Genomic_DNA"/>
</dbReference>
<evidence type="ECO:0000313" key="3">
    <source>
        <dbReference type="EMBL" id="BAN00612.1"/>
    </source>
</evidence>
<dbReference type="PANTHER" id="PTHR43649">
    <property type="entry name" value="ARABINOSE-BINDING PROTEIN-RELATED"/>
    <property type="match status" value="1"/>
</dbReference>
<feature type="region of interest" description="Disordered" evidence="1">
    <location>
        <begin position="29"/>
        <end position="65"/>
    </location>
</feature>
<evidence type="ECO:0000256" key="2">
    <source>
        <dbReference type="SAM" id="SignalP"/>
    </source>
</evidence>
<dbReference type="KEGG" id="aym:YM304_02980"/>
<sequence length="471" mass="50417">MARTKKIKTRIVAPAVLATFALVAGACGSDDAAEPAEAPAEETAEETAEEPAESPAEEPAAEADRSITVALVGNDNITRMGELAAEYFTPETGIEVNLTVLDEQTLREVTTRDVGAGGEQFDVVQIGMYETPQFGANGWLVGLNDLAAASDTYDIDDLIPAVRNGLSVDGELYSSPFYAESSFVMYRSDIIDNMPDAPTWDEVAAIAREIDSDEMAGICLRGKPGWGDLGAAFTTVLNTFGGTWWAANEDGSIGESQVDQPEFAEALNFYVDLLNDAGEDDAANSSFNECKTLYEEGKVAMWYDATVAASLFPEDVVENTAFALAPTKETEASGWLWAWTLAIPVSTSDQEAAWEFIDWATNADYHEIIAAEDGWRAVPPGTRQSLYERPEYQEAAGAFAQRTLDAMLAAPIDNPGTTPRPGLPGVQYVGVPEFQDVGTRCTELFSAAIAGSMSVDDALADCHIIASEVSS</sequence>
<dbReference type="Gene3D" id="3.40.190.10">
    <property type="entry name" value="Periplasmic binding protein-like II"/>
    <property type="match status" value="2"/>
</dbReference>
<dbReference type="RefSeq" id="WP_015439860.1">
    <property type="nucleotide sequence ID" value="NC_020520.1"/>
</dbReference>
<gene>
    <name evidence="3" type="ORF">YM304_02980</name>
</gene>
<name>A0A6C7E2C2_ILUCY</name>
<dbReference type="OrthoDB" id="9770625at2"/>
<reference evidence="3 4" key="1">
    <citation type="journal article" date="2013" name="Int. J. Syst. Evol. Microbiol.">
        <title>Ilumatobacter nonamiense sp. nov. and Ilumatobacter coccineum sp. nov., isolated from seashore sand.</title>
        <authorList>
            <person name="Matsumoto A."/>
            <person name="Kasai H."/>
            <person name="Matsuo Y."/>
            <person name="Shizuri Y."/>
            <person name="Ichikawa N."/>
            <person name="Fujita N."/>
            <person name="Omura S."/>
            <person name="Takahashi Y."/>
        </authorList>
    </citation>
    <scope>NUCLEOTIDE SEQUENCE [LARGE SCALE GENOMIC DNA]</scope>
    <source>
        <strain evidence="4">NBRC 103263 / KCTC 29153 / YM16-304</strain>
    </source>
</reference>
<keyword evidence="2" id="KW-0732">Signal</keyword>
<protein>
    <submittedName>
        <fullName evidence="3">Putative sugar ABC transporter sugar-binding protein</fullName>
    </submittedName>
</protein>
<keyword evidence="4" id="KW-1185">Reference proteome</keyword>
<dbReference type="Pfam" id="PF01547">
    <property type="entry name" value="SBP_bac_1"/>
    <property type="match status" value="1"/>
</dbReference>
<proteinExistence type="predicted"/>
<feature type="chain" id="PRO_5038821274" evidence="2">
    <location>
        <begin position="27"/>
        <end position="471"/>
    </location>
</feature>
<dbReference type="InterPro" id="IPR050490">
    <property type="entry name" value="Bact_solute-bd_prot1"/>
</dbReference>
<feature type="compositionally biased region" description="Acidic residues" evidence="1">
    <location>
        <begin position="31"/>
        <end position="61"/>
    </location>
</feature>
<dbReference type="SUPFAM" id="SSF53850">
    <property type="entry name" value="Periplasmic binding protein-like II"/>
    <property type="match status" value="1"/>
</dbReference>